<accession>A0ABT8Z446</accession>
<organism evidence="4 5">
    <name type="scientific">Helicobacter cappadocius</name>
    <dbReference type="NCBI Taxonomy" id="3063998"/>
    <lineage>
        <taxon>Bacteria</taxon>
        <taxon>Pseudomonadati</taxon>
        <taxon>Campylobacterota</taxon>
        <taxon>Epsilonproteobacteria</taxon>
        <taxon>Campylobacterales</taxon>
        <taxon>Helicobacteraceae</taxon>
        <taxon>Helicobacter</taxon>
    </lineage>
</organism>
<evidence type="ECO:0008006" key="6">
    <source>
        <dbReference type="Google" id="ProtNLM"/>
    </source>
</evidence>
<protein>
    <recommendedName>
        <fullName evidence="6">Tetratricopeptide repeat protein</fullName>
    </recommendedName>
</protein>
<dbReference type="SUPFAM" id="SSF48452">
    <property type="entry name" value="TPR-like"/>
    <property type="match status" value="1"/>
</dbReference>
<feature type="coiled-coil region" evidence="1">
    <location>
        <begin position="124"/>
        <end position="151"/>
    </location>
</feature>
<evidence type="ECO:0000256" key="2">
    <source>
        <dbReference type="SAM" id="MobiDB-lite"/>
    </source>
</evidence>
<evidence type="ECO:0000313" key="5">
    <source>
        <dbReference type="Proteomes" id="UP001240777"/>
    </source>
</evidence>
<feature type="transmembrane region" description="Helical" evidence="3">
    <location>
        <begin position="12"/>
        <end position="31"/>
    </location>
</feature>
<keyword evidence="3" id="KW-1133">Transmembrane helix</keyword>
<proteinExistence type="predicted"/>
<dbReference type="InterPro" id="IPR011990">
    <property type="entry name" value="TPR-like_helical_dom_sf"/>
</dbReference>
<keyword evidence="1" id="KW-0175">Coiled coil</keyword>
<reference evidence="5" key="1">
    <citation type="submission" date="2023-07" db="EMBL/GenBank/DDBJ databases">
        <title>Unpublished Manusciprt.</title>
        <authorList>
            <person name="Aydin F."/>
            <person name="Tarhane S."/>
            <person name="Saticioglu I.B."/>
            <person name="Karakaya E."/>
            <person name="Abay S."/>
            <person name="Guran O."/>
            <person name="Bozkurt E."/>
            <person name="Uzum N."/>
            <person name="Olgun K."/>
            <person name="Jablonski D."/>
        </authorList>
    </citation>
    <scope>NUCLEOTIDE SEQUENCE [LARGE SCALE GENOMIC DNA]</scope>
    <source>
        <strain evidence="5">faydin-H75</strain>
    </source>
</reference>
<keyword evidence="3" id="KW-0812">Transmembrane</keyword>
<feature type="compositionally biased region" description="Low complexity" evidence="2">
    <location>
        <begin position="173"/>
        <end position="186"/>
    </location>
</feature>
<dbReference type="Pfam" id="PF13432">
    <property type="entry name" value="TPR_16"/>
    <property type="match status" value="1"/>
</dbReference>
<evidence type="ECO:0000256" key="1">
    <source>
        <dbReference type="SAM" id="Coils"/>
    </source>
</evidence>
<feature type="region of interest" description="Disordered" evidence="2">
    <location>
        <begin position="173"/>
        <end position="206"/>
    </location>
</feature>
<feature type="region of interest" description="Disordered" evidence="2">
    <location>
        <begin position="318"/>
        <end position="338"/>
    </location>
</feature>
<evidence type="ECO:0000256" key="3">
    <source>
        <dbReference type="SAM" id="Phobius"/>
    </source>
</evidence>
<keyword evidence="3" id="KW-0472">Membrane</keyword>
<gene>
    <name evidence="4" type="ORF">Q5I04_02340</name>
</gene>
<feature type="compositionally biased region" description="Basic and acidic residues" evidence="2">
    <location>
        <begin position="193"/>
        <end position="206"/>
    </location>
</feature>
<sequence>MRQTILSPHKIGSYFLIGVMIHPFFIIPLSAEPSAFEMQSGATKKELRSLQTSSKNLETIITELQNKVISLDQSQDGVKSLFEGQSLKIKNLLDASASQENSIKSLSSVQDTHSNTLKQQSDLLTLLKDRIDKNQKAIEGLNKKVDDITELIGHINSDLMAQLELIKKNLEIPTTPTSTSNTSKISNVKKQTTPKESKTSNTDTFKKDGSKQKTIFIEAEELYKKGKLKEAKERFEWLVEMNYRPANSLYLLGEIAYKQKNYQQAVVFYKKSALENDKANYMPILLWHTAWAFRYSKDLPNYEKFLDSLIYLYPNSEQGQKAKDIRKKTKDKNEHRNK</sequence>
<comment type="caution">
    <text evidence="4">The sequence shown here is derived from an EMBL/GenBank/DDBJ whole genome shotgun (WGS) entry which is preliminary data.</text>
</comment>
<name>A0ABT8Z446_9HELI</name>
<dbReference type="RefSeq" id="WP_305516599.1">
    <property type="nucleotide sequence ID" value="NZ_JAUPEV010000002.1"/>
</dbReference>
<keyword evidence="5" id="KW-1185">Reference proteome</keyword>
<dbReference type="EMBL" id="JAUPEV010000002">
    <property type="protein sequence ID" value="MDO7252759.1"/>
    <property type="molecule type" value="Genomic_DNA"/>
</dbReference>
<evidence type="ECO:0000313" key="4">
    <source>
        <dbReference type="EMBL" id="MDO7252759.1"/>
    </source>
</evidence>
<dbReference type="Gene3D" id="1.25.40.10">
    <property type="entry name" value="Tetratricopeptide repeat domain"/>
    <property type="match status" value="1"/>
</dbReference>
<dbReference type="Proteomes" id="UP001240777">
    <property type="component" value="Unassembled WGS sequence"/>
</dbReference>
<dbReference type="InterPro" id="IPR019734">
    <property type="entry name" value="TPR_rpt"/>
</dbReference>
<dbReference type="Pfam" id="PF13174">
    <property type="entry name" value="TPR_6"/>
    <property type="match status" value="1"/>
</dbReference>